<evidence type="ECO:0000256" key="1">
    <source>
        <dbReference type="ARBA" id="ARBA00000077"/>
    </source>
</evidence>
<accession>A0A3B0ABC6</accession>
<feature type="binding site" evidence="14 15">
    <location>
        <position position="128"/>
    </location>
    <ligand>
        <name>a divalent metal cation</name>
        <dbReference type="ChEBI" id="CHEBI:60240"/>
    </ligand>
</feature>
<dbReference type="CDD" id="cd07182">
    <property type="entry name" value="RNase_HII_bacteria_HII_like"/>
    <property type="match status" value="1"/>
</dbReference>
<evidence type="ECO:0000256" key="17">
    <source>
        <dbReference type="SAM" id="MobiDB-lite"/>
    </source>
</evidence>
<dbReference type="SUPFAM" id="SSF53098">
    <property type="entry name" value="Ribonuclease H-like"/>
    <property type="match status" value="1"/>
</dbReference>
<feature type="binding site" evidence="14 15">
    <location>
        <position position="35"/>
    </location>
    <ligand>
        <name>a divalent metal cation</name>
        <dbReference type="ChEBI" id="CHEBI:60240"/>
    </ligand>
</feature>
<dbReference type="GO" id="GO:0032299">
    <property type="term" value="C:ribonuclease H2 complex"/>
    <property type="evidence" value="ECO:0007669"/>
    <property type="project" value="TreeGrafter"/>
</dbReference>
<evidence type="ECO:0000256" key="7">
    <source>
        <dbReference type="ARBA" id="ARBA00019179"/>
    </source>
</evidence>
<dbReference type="Gene3D" id="3.30.420.10">
    <property type="entry name" value="Ribonuclease H-like superfamily/Ribonuclease H"/>
    <property type="match status" value="1"/>
</dbReference>
<dbReference type="InterPro" id="IPR012337">
    <property type="entry name" value="RNaseH-like_sf"/>
</dbReference>
<evidence type="ECO:0000256" key="16">
    <source>
        <dbReference type="RuleBase" id="RU003515"/>
    </source>
</evidence>
<dbReference type="PROSITE" id="PS51975">
    <property type="entry name" value="RNASE_H_2"/>
    <property type="match status" value="1"/>
</dbReference>
<evidence type="ECO:0000313" key="19">
    <source>
        <dbReference type="EMBL" id="RKN57945.1"/>
    </source>
</evidence>
<evidence type="ECO:0000256" key="3">
    <source>
        <dbReference type="ARBA" id="ARBA00004065"/>
    </source>
</evidence>
<dbReference type="GO" id="GO:0030145">
    <property type="term" value="F:manganese ion binding"/>
    <property type="evidence" value="ECO:0007669"/>
    <property type="project" value="UniProtKB-UniRule"/>
</dbReference>
<keyword evidence="10 14" id="KW-0479">Metal-binding</keyword>
<evidence type="ECO:0000313" key="20">
    <source>
        <dbReference type="Proteomes" id="UP000279968"/>
    </source>
</evidence>
<comment type="cofactor">
    <cofactor evidence="2">
        <name>Mg(2+)</name>
        <dbReference type="ChEBI" id="CHEBI:18420"/>
    </cofactor>
</comment>
<keyword evidence="20" id="KW-1185">Reference proteome</keyword>
<organism evidence="19 20">
    <name type="scientific">Micromonospora costi</name>
    <dbReference type="NCBI Taxonomy" id="1530042"/>
    <lineage>
        <taxon>Bacteria</taxon>
        <taxon>Bacillati</taxon>
        <taxon>Actinomycetota</taxon>
        <taxon>Actinomycetes</taxon>
        <taxon>Micromonosporales</taxon>
        <taxon>Micromonosporaceae</taxon>
        <taxon>Micromonospora</taxon>
    </lineage>
</organism>
<name>A0A3B0ABC6_9ACTN</name>
<dbReference type="InterPro" id="IPR001352">
    <property type="entry name" value="RNase_HII/HIII"/>
</dbReference>
<evidence type="ECO:0000256" key="15">
    <source>
        <dbReference type="PROSITE-ProRule" id="PRU01319"/>
    </source>
</evidence>
<feature type="region of interest" description="Disordered" evidence="17">
    <location>
        <begin position="213"/>
        <end position="238"/>
    </location>
</feature>
<keyword evidence="9 14" id="KW-0540">Nuclease</keyword>
<gene>
    <name evidence="14" type="primary">rnhB</name>
    <name evidence="19" type="ORF">D7193_04880</name>
</gene>
<sequence length="303" mass="32160">MLTPPRTVVRREAGLYALERALQRRGFRHVAGADEAGRGACAGPLVAAAAILPEGRRGEIDGLADSKLLTPASRERIYDEVVARALAYAVVVIPAEEVDARGLHVCNLAAMRRALASLATRPEYVLTDGFGVDGLDVPGLAVWKGDRVAACVAAASVLAKVTRDRIMVELDGTFPAYGFAEHKGYITPEHTAALREHGPCREHRFSYVNVASVSGRDDQPPRSRRPVLAGRHTAAAEPGPEALFEAGSEAMFEPAAEALFEAGPDEPMERSCAPGSTVGVALSERPRPPAPVGEDVVMEGGER</sequence>
<evidence type="ECO:0000256" key="6">
    <source>
        <dbReference type="ARBA" id="ARBA00012180"/>
    </source>
</evidence>
<feature type="region of interest" description="Disordered" evidence="17">
    <location>
        <begin position="265"/>
        <end position="303"/>
    </location>
</feature>
<dbReference type="NCBIfam" id="NF000598">
    <property type="entry name" value="PRK00015.2-2"/>
    <property type="match status" value="1"/>
</dbReference>
<evidence type="ECO:0000259" key="18">
    <source>
        <dbReference type="PROSITE" id="PS51975"/>
    </source>
</evidence>
<dbReference type="OrthoDB" id="9803420at2"/>
<comment type="similarity">
    <text evidence="5 14 16">Belongs to the RNase HII family.</text>
</comment>
<evidence type="ECO:0000256" key="9">
    <source>
        <dbReference type="ARBA" id="ARBA00022722"/>
    </source>
</evidence>
<evidence type="ECO:0000256" key="8">
    <source>
        <dbReference type="ARBA" id="ARBA00022490"/>
    </source>
</evidence>
<protein>
    <recommendedName>
        <fullName evidence="7 14">Ribonuclease HII</fullName>
        <shortName evidence="14">RNase HII</shortName>
        <ecNumber evidence="6 14">3.1.26.4</ecNumber>
    </recommendedName>
</protein>
<dbReference type="GO" id="GO:0005737">
    <property type="term" value="C:cytoplasm"/>
    <property type="evidence" value="ECO:0007669"/>
    <property type="project" value="UniProtKB-SubCell"/>
</dbReference>
<dbReference type="InterPro" id="IPR022898">
    <property type="entry name" value="RNase_HII"/>
</dbReference>
<feature type="domain" description="RNase H type-2" evidence="18">
    <location>
        <begin position="28"/>
        <end position="219"/>
    </location>
</feature>
<keyword evidence="13 14" id="KW-0464">Manganese</keyword>
<evidence type="ECO:0000256" key="4">
    <source>
        <dbReference type="ARBA" id="ARBA00004496"/>
    </source>
</evidence>
<dbReference type="GO" id="GO:0004523">
    <property type="term" value="F:RNA-DNA hybrid ribonuclease activity"/>
    <property type="evidence" value="ECO:0007669"/>
    <property type="project" value="UniProtKB-UniRule"/>
</dbReference>
<dbReference type="InterPro" id="IPR036397">
    <property type="entry name" value="RNaseH_sf"/>
</dbReference>
<dbReference type="AlphaFoldDB" id="A0A3B0ABC6"/>
<reference evidence="19 20" key="1">
    <citation type="journal article" date="2015" name="Int. J. Syst. Evol. Microbiol.">
        <title>Micromonospora costi sp. nov., isolated from a leaf of Costus speciosus.</title>
        <authorList>
            <person name="Thawai C."/>
        </authorList>
    </citation>
    <scope>NUCLEOTIDE SEQUENCE [LARGE SCALE GENOMIC DNA]</scope>
    <source>
        <strain evidence="19 20">CS1-12</strain>
    </source>
</reference>
<dbReference type="RefSeq" id="WP_120778125.1">
    <property type="nucleotide sequence ID" value="NZ_JBHLUP010000009.1"/>
</dbReference>
<dbReference type="EMBL" id="RBAN01000001">
    <property type="protein sequence ID" value="RKN57945.1"/>
    <property type="molecule type" value="Genomic_DNA"/>
</dbReference>
<dbReference type="Proteomes" id="UP000279968">
    <property type="component" value="Unassembled WGS sequence"/>
</dbReference>
<comment type="subcellular location">
    <subcellularLocation>
        <location evidence="4 14">Cytoplasm</location>
    </subcellularLocation>
</comment>
<dbReference type="PANTHER" id="PTHR10954:SF18">
    <property type="entry name" value="RIBONUCLEASE HII"/>
    <property type="match status" value="1"/>
</dbReference>
<keyword evidence="8 14" id="KW-0963">Cytoplasm</keyword>
<dbReference type="HAMAP" id="MF_00052_B">
    <property type="entry name" value="RNase_HII_B"/>
    <property type="match status" value="1"/>
</dbReference>
<keyword evidence="12 14" id="KW-0378">Hydrolase</keyword>
<evidence type="ECO:0000256" key="5">
    <source>
        <dbReference type="ARBA" id="ARBA00007383"/>
    </source>
</evidence>
<dbReference type="PANTHER" id="PTHR10954">
    <property type="entry name" value="RIBONUCLEASE H2 SUBUNIT A"/>
    <property type="match status" value="1"/>
</dbReference>
<comment type="catalytic activity">
    <reaction evidence="1 14 15 16">
        <text>Endonucleolytic cleavage to 5'-phosphomonoester.</text>
        <dbReference type="EC" id="3.1.26.4"/>
    </reaction>
</comment>
<dbReference type="GO" id="GO:0043137">
    <property type="term" value="P:DNA replication, removal of RNA primer"/>
    <property type="evidence" value="ECO:0007669"/>
    <property type="project" value="TreeGrafter"/>
</dbReference>
<dbReference type="EC" id="3.1.26.4" evidence="6 14"/>
<dbReference type="NCBIfam" id="NF000595">
    <property type="entry name" value="PRK00015.1-3"/>
    <property type="match status" value="1"/>
</dbReference>
<evidence type="ECO:0000256" key="13">
    <source>
        <dbReference type="ARBA" id="ARBA00023211"/>
    </source>
</evidence>
<evidence type="ECO:0000256" key="2">
    <source>
        <dbReference type="ARBA" id="ARBA00001946"/>
    </source>
</evidence>
<proteinExistence type="inferred from homology"/>
<evidence type="ECO:0000256" key="11">
    <source>
        <dbReference type="ARBA" id="ARBA00022759"/>
    </source>
</evidence>
<dbReference type="GO" id="GO:0006298">
    <property type="term" value="P:mismatch repair"/>
    <property type="evidence" value="ECO:0007669"/>
    <property type="project" value="TreeGrafter"/>
</dbReference>
<comment type="cofactor">
    <cofactor evidence="14 15">
        <name>Mn(2+)</name>
        <dbReference type="ChEBI" id="CHEBI:29035"/>
    </cofactor>
    <cofactor evidence="14 15">
        <name>Mg(2+)</name>
        <dbReference type="ChEBI" id="CHEBI:18420"/>
    </cofactor>
    <text evidence="14 15">Manganese or magnesium. Binds 1 divalent metal ion per monomer in the absence of substrate. May bind a second metal ion after substrate binding.</text>
</comment>
<evidence type="ECO:0000256" key="12">
    <source>
        <dbReference type="ARBA" id="ARBA00022801"/>
    </source>
</evidence>
<keyword evidence="11 14" id="KW-0255">Endonuclease</keyword>
<dbReference type="Pfam" id="PF01351">
    <property type="entry name" value="RNase_HII"/>
    <property type="match status" value="1"/>
</dbReference>
<comment type="function">
    <text evidence="3 14 16">Endonuclease that specifically degrades the RNA of RNA-DNA hybrids.</text>
</comment>
<dbReference type="InterPro" id="IPR024567">
    <property type="entry name" value="RNase_HII/HIII_dom"/>
</dbReference>
<evidence type="ECO:0000256" key="14">
    <source>
        <dbReference type="HAMAP-Rule" id="MF_00052"/>
    </source>
</evidence>
<comment type="caution">
    <text evidence="19">The sequence shown here is derived from an EMBL/GenBank/DDBJ whole genome shotgun (WGS) entry which is preliminary data.</text>
</comment>
<feature type="binding site" evidence="14 15">
    <location>
        <position position="34"/>
    </location>
    <ligand>
        <name>a divalent metal cation</name>
        <dbReference type="ChEBI" id="CHEBI:60240"/>
    </ligand>
</feature>
<evidence type="ECO:0000256" key="10">
    <source>
        <dbReference type="ARBA" id="ARBA00022723"/>
    </source>
</evidence>
<dbReference type="GO" id="GO:0003723">
    <property type="term" value="F:RNA binding"/>
    <property type="evidence" value="ECO:0007669"/>
    <property type="project" value="UniProtKB-UniRule"/>
</dbReference>